<feature type="region of interest" description="Disordered" evidence="1">
    <location>
        <begin position="115"/>
        <end position="134"/>
    </location>
</feature>
<dbReference type="AlphaFoldDB" id="A0AAV2ZAJ4"/>
<evidence type="ECO:0000313" key="3">
    <source>
        <dbReference type="EMBL" id="DBA03802.1"/>
    </source>
</evidence>
<accession>A0AAV2ZAJ4</accession>
<organism evidence="3 4">
    <name type="scientific">Lagenidium giganteum</name>
    <dbReference type="NCBI Taxonomy" id="4803"/>
    <lineage>
        <taxon>Eukaryota</taxon>
        <taxon>Sar</taxon>
        <taxon>Stramenopiles</taxon>
        <taxon>Oomycota</taxon>
        <taxon>Peronosporomycetes</taxon>
        <taxon>Pythiales</taxon>
        <taxon>Pythiaceae</taxon>
    </lineage>
</organism>
<evidence type="ECO:0000256" key="1">
    <source>
        <dbReference type="SAM" id="MobiDB-lite"/>
    </source>
</evidence>
<evidence type="ECO:0000313" key="4">
    <source>
        <dbReference type="Proteomes" id="UP001146120"/>
    </source>
</evidence>
<dbReference type="InterPro" id="IPR054722">
    <property type="entry name" value="PolX-like_BBD"/>
</dbReference>
<dbReference type="EMBL" id="DAKRPA010000015">
    <property type="protein sequence ID" value="DBA03802.1"/>
    <property type="molecule type" value="Genomic_DNA"/>
</dbReference>
<dbReference type="Proteomes" id="UP001146120">
    <property type="component" value="Unassembled WGS sequence"/>
</dbReference>
<protein>
    <recommendedName>
        <fullName evidence="2">Retrovirus-related Pol polyprotein from transposon TNT 1-94-like beta-barrel domain-containing protein</fullName>
    </recommendedName>
</protein>
<name>A0AAV2ZAJ4_9STRA</name>
<gene>
    <name evidence="3" type="ORF">N0F65_005692</name>
</gene>
<proteinExistence type="predicted"/>
<dbReference type="Pfam" id="PF22936">
    <property type="entry name" value="Pol_BBD"/>
    <property type="match status" value="1"/>
</dbReference>
<feature type="domain" description="Retrovirus-related Pol polyprotein from transposon TNT 1-94-like beta-barrel" evidence="2">
    <location>
        <begin position="155"/>
        <end position="237"/>
    </location>
</feature>
<comment type="caution">
    <text evidence="3">The sequence shown here is derived from an EMBL/GenBank/DDBJ whole genome shotgun (WGS) entry which is preliminary data.</text>
</comment>
<evidence type="ECO:0000259" key="2">
    <source>
        <dbReference type="Pfam" id="PF22936"/>
    </source>
</evidence>
<sequence length="303" mass="34183">MKELANAGVQVSDREMAEVLLMRVTVTHRDVVRHFSHAGAQHNLQDVMNTLQAEREMARKTKMPAFSIETMPRRGRHRNRKERAKPSESEAGAIAATVEGTFDVSAANFDIKHGKAKPMDSKLQQTENDEDESESIGMVAGMVNGSTRLEGSLQWMLDSGSTTHVCAYRDTLQNAQVDDSTFHMWTGEQTRADLVGEVEIECHPRSSPTPSYRLRRVRYVACGTCNLLSVDCLEKDGWQLEFSREQERKLCWARRGGRVLEAEWLLPSDHAHLSSRAEVKLSCGCNGKDPSLNKEEQSLLWRR</sequence>
<reference evidence="3" key="1">
    <citation type="submission" date="2022-11" db="EMBL/GenBank/DDBJ databases">
        <authorList>
            <person name="Morgan W.R."/>
            <person name="Tartar A."/>
        </authorList>
    </citation>
    <scope>NUCLEOTIDE SEQUENCE</scope>
    <source>
        <strain evidence="3">ARSEF 373</strain>
    </source>
</reference>
<keyword evidence="4" id="KW-1185">Reference proteome</keyword>
<reference evidence="3" key="2">
    <citation type="journal article" date="2023" name="Microbiol Resour">
        <title>Decontamination and Annotation of the Draft Genome Sequence of the Oomycete Lagenidium giganteum ARSEF 373.</title>
        <authorList>
            <person name="Morgan W.R."/>
            <person name="Tartar A."/>
        </authorList>
    </citation>
    <scope>NUCLEOTIDE SEQUENCE</scope>
    <source>
        <strain evidence="3">ARSEF 373</strain>
    </source>
</reference>